<feature type="domain" description="DNA2/NAM7 helicase-like C-terminal" evidence="5">
    <location>
        <begin position="1071"/>
        <end position="1300"/>
    </location>
</feature>
<dbReference type="InterPro" id="IPR027417">
    <property type="entry name" value="P-loop_NTPase"/>
</dbReference>
<sequence length="1338" mass="147886">MSELTATKLAQYQQLNCDLFLHKSYHAPRTSRKEPDAYKQAVFDRGHRFEAEIVAYLRSEDRILDVNSLKPRDALDAIVRDPRDDFFVVGFAARSNLSTHFEQHDTPPVRFGTFKPDFVHITKIEAAIHWHLIDAKMSHQVKPSHFVQLYFYHLSMLDLLRNRADETWIPSEDMSVWLPSHGVDGNPARTPIRLVAKRLDKMFFGDIPQMLGRAEREVDYHLNPLCKACDFEPSCRDRVNAEGRLGKIPGLSHADRHTFLSLSRHEGSCSVDATEIEELDSLLHSPSRMAERSTAAPEASSRLRKALAVNSDGQSNMLEAAKMSKVMATGRRSGVLSTAEDVAVIFSLVPDPNALDSDIVAFAAATYVSDTAVVSQEHRKLLSMPQSGDAASFVRIAARVLRRVIAAGLTAQVYVSQPFERSLLSSLVVRNALDDRVETDDLRMLIGCLCEGAAALATQFQPIIIRDALEVLTNKGALQKTALVACAARLDLPSDGSVDEVRERIAANLQTRFQGKGNAEVDGLKVVALLHEIPRVLAIPVPGYLHTQAVLAALSPPDARDLADDEQLYAQLERGGLESIACSLSQRTLACLQILQAARTKLPILTGRPLEHTLLRSSSIMKPIFCDVCHHPALRKLSFVTQFETLSRLDKLVTGRIDDTSSIASLIFLGSFKSDGNVWLQRFRVVQGALDPPAEANGFPLYDYLLVKASNHVDLAVTGFPDLALSNARVPLTYGAAASWRSMSDEVRESVHFASIESVDDTLVCLRTWSDPWKQPEKGSEYQVHLRLTDFSFRNILTRLMIIDISSTQSLHPFVSLVSDADAFAAEPSFGGSADELAREAQMSSLFTALKGLRPDIARVAFQPTQRRAFRRMLTNRLSVVFGPPGSGKTSTIALSLLRLCDIVRSTNSKSCSTIFMTAMTHAAIDQFQARVEDLKALMKDMPGLDTDFIDNLVLERVRSGTTHPKPQSPAGSTACYLATVWQLAKLSDRFKLEADLIIVDEASQLSLTALAMVTQLSQHGKLLLAGDPRQLGPIITGTYPPQDAYLYGSSLDCVLYRHQDSESQSSFGMGVTQLEENFRLNPDLASFVSTIYTRRFVSMKRRAHDQVARRLQLHLDRLARSPTRVLFSNIACAMQGLPSTLTKPFRTAPISAELHASLINIDLSQASARSPAGCAESEAQWIARIAHILLDAVDDATVFVACPHRKQRQAVRQAFAQASQASQNLSDLVGSLTLEETRASRIKIETIERLQGAEATFVIAYFASTNADSLSATELEFFYVRERLNVALSRAKELCILLTCDAVLMPPLQAISSVASREGFAYLDEYVQRSHRARVQL</sequence>
<dbReference type="GO" id="GO:0043139">
    <property type="term" value="F:5'-3' DNA helicase activity"/>
    <property type="evidence" value="ECO:0007669"/>
    <property type="project" value="TreeGrafter"/>
</dbReference>
<dbReference type="EMBL" id="BABT02000032">
    <property type="protein sequence ID" value="GAA94384.1"/>
    <property type="molecule type" value="Genomic_DNA"/>
</dbReference>
<keyword evidence="7" id="KW-1185">Reference proteome</keyword>
<dbReference type="InParanoid" id="G7DUX4"/>
<comment type="caution">
    <text evidence="6">The sequence shown here is derived from an EMBL/GenBank/DDBJ whole genome shotgun (WGS) entry which is preliminary data.</text>
</comment>
<dbReference type="InterPro" id="IPR041679">
    <property type="entry name" value="DNA2/NAM7-like_C"/>
</dbReference>
<evidence type="ECO:0000313" key="7">
    <source>
        <dbReference type="Proteomes" id="UP000009131"/>
    </source>
</evidence>
<dbReference type="STRING" id="764103.G7DUX4"/>
<dbReference type="SUPFAM" id="SSF52540">
    <property type="entry name" value="P-loop containing nucleoside triphosphate hydrolases"/>
    <property type="match status" value="1"/>
</dbReference>
<dbReference type="InterPro" id="IPR050534">
    <property type="entry name" value="Coronavir_polyprotein_1ab"/>
</dbReference>
<dbReference type="OrthoDB" id="6513042at2759"/>
<reference evidence="6 7" key="1">
    <citation type="journal article" date="2011" name="J. Gen. Appl. Microbiol.">
        <title>Draft genome sequencing of the enigmatic basidiomycete Mixia osmundae.</title>
        <authorList>
            <person name="Nishida H."/>
            <person name="Nagatsuka Y."/>
            <person name="Sugiyama J."/>
        </authorList>
    </citation>
    <scope>NUCLEOTIDE SEQUENCE [LARGE SCALE GENOMIC DNA]</scope>
    <source>
        <strain evidence="7">CBS 9802 / IAM 14324 / JCM 22182 / KY 12970</strain>
    </source>
</reference>
<proteinExistence type="predicted"/>
<evidence type="ECO:0000313" key="6">
    <source>
        <dbReference type="EMBL" id="GAA94384.1"/>
    </source>
</evidence>
<name>G7DUX4_MIXOS</name>
<accession>G7DUX4</accession>
<dbReference type="Gene3D" id="3.40.50.300">
    <property type="entry name" value="P-loop containing nucleotide triphosphate hydrolases"/>
    <property type="match status" value="2"/>
</dbReference>
<keyword evidence="3" id="KW-0347">Helicase</keyword>
<gene>
    <name evidence="6" type="primary">Mo01035</name>
    <name evidence="6" type="ORF">E5Q_01035</name>
</gene>
<evidence type="ECO:0000256" key="2">
    <source>
        <dbReference type="ARBA" id="ARBA00022801"/>
    </source>
</evidence>
<dbReference type="GO" id="GO:0016787">
    <property type="term" value="F:hydrolase activity"/>
    <property type="evidence" value="ECO:0007669"/>
    <property type="project" value="UniProtKB-KW"/>
</dbReference>
<dbReference type="GO" id="GO:0005524">
    <property type="term" value="F:ATP binding"/>
    <property type="evidence" value="ECO:0007669"/>
    <property type="project" value="UniProtKB-KW"/>
</dbReference>
<dbReference type="PANTHER" id="PTHR43788:SF8">
    <property type="entry name" value="DNA-BINDING PROTEIN SMUBP-2"/>
    <property type="match status" value="1"/>
</dbReference>
<evidence type="ECO:0000256" key="3">
    <source>
        <dbReference type="ARBA" id="ARBA00022806"/>
    </source>
</evidence>
<evidence type="ECO:0000259" key="5">
    <source>
        <dbReference type="Pfam" id="PF13087"/>
    </source>
</evidence>
<reference evidence="6 7" key="2">
    <citation type="journal article" date="2012" name="Open Biol.">
        <title>Characteristics of nucleosomes and linker DNA regions on the genome of the basidiomycete Mixia osmundae revealed by mono- and dinucleosome mapping.</title>
        <authorList>
            <person name="Nishida H."/>
            <person name="Kondo S."/>
            <person name="Matsumoto T."/>
            <person name="Suzuki Y."/>
            <person name="Yoshikawa H."/>
            <person name="Taylor T.D."/>
            <person name="Sugiyama J."/>
        </authorList>
    </citation>
    <scope>NUCLEOTIDE SEQUENCE [LARGE SCALE GENOMIC DNA]</scope>
    <source>
        <strain evidence="7">CBS 9802 / IAM 14324 / JCM 22182 / KY 12970</strain>
    </source>
</reference>
<dbReference type="OMA" id="DKMQGQE"/>
<dbReference type="Proteomes" id="UP000009131">
    <property type="component" value="Unassembled WGS sequence"/>
</dbReference>
<keyword evidence="2" id="KW-0378">Hydrolase</keyword>
<dbReference type="PANTHER" id="PTHR43788">
    <property type="entry name" value="DNA2/NAM7 HELICASE FAMILY MEMBER"/>
    <property type="match status" value="1"/>
</dbReference>
<dbReference type="Pfam" id="PF13087">
    <property type="entry name" value="AAA_12"/>
    <property type="match status" value="1"/>
</dbReference>
<dbReference type="HOGENOM" id="CLU_004861_1_0_1"/>
<dbReference type="Pfam" id="PF13245">
    <property type="entry name" value="AAA_19"/>
    <property type="match status" value="1"/>
</dbReference>
<keyword evidence="1" id="KW-0547">Nucleotide-binding</keyword>
<keyword evidence="4" id="KW-0067">ATP-binding</keyword>
<dbReference type="RefSeq" id="XP_014565969.1">
    <property type="nucleotide sequence ID" value="XM_014710483.1"/>
</dbReference>
<protein>
    <recommendedName>
        <fullName evidence="5">DNA2/NAM7 helicase-like C-terminal domain-containing protein</fullName>
    </recommendedName>
</protein>
<dbReference type="eggNOG" id="KOG1805">
    <property type="taxonomic scope" value="Eukaryota"/>
</dbReference>
<evidence type="ECO:0000256" key="4">
    <source>
        <dbReference type="ARBA" id="ARBA00022840"/>
    </source>
</evidence>
<evidence type="ECO:0000256" key="1">
    <source>
        <dbReference type="ARBA" id="ARBA00022741"/>
    </source>
</evidence>
<organism evidence="6 7">
    <name type="scientific">Mixia osmundae (strain CBS 9802 / IAM 14324 / JCM 22182 / KY 12970)</name>
    <dbReference type="NCBI Taxonomy" id="764103"/>
    <lineage>
        <taxon>Eukaryota</taxon>
        <taxon>Fungi</taxon>
        <taxon>Dikarya</taxon>
        <taxon>Basidiomycota</taxon>
        <taxon>Pucciniomycotina</taxon>
        <taxon>Mixiomycetes</taxon>
        <taxon>Mixiales</taxon>
        <taxon>Mixiaceae</taxon>
        <taxon>Mixia</taxon>
    </lineage>
</organism>